<gene>
    <name evidence="4" type="ORF">ALEPTO_LOCUS11264</name>
</gene>
<name>A0A9N9HM27_9GLOM</name>
<dbReference type="Pfam" id="PF25790">
    <property type="entry name" value="BCD1"/>
    <property type="match status" value="1"/>
</dbReference>
<dbReference type="GO" id="GO:0005634">
    <property type="term" value="C:nucleus"/>
    <property type="evidence" value="ECO:0007669"/>
    <property type="project" value="TreeGrafter"/>
</dbReference>
<evidence type="ECO:0000313" key="4">
    <source>
        <dbReference type="EMBL" id="CAG8692709.1"/>
    </source>
</evidence>
<organism evidence="4 5">
    <name type="scientific">Ambispora leptoticha</name>
    <dbReference type="NCBI Taxonomy" id="144679"/>
    <lineage>
        <taxon>Eukaryota</taxon>
        <taxon>Fungi</taxon>
        <taxon>Fungi incertae sedis</taxon>
        <taxon>Mucoromycota</taxon>
        <taxon>Glomeromycotina</taxon>
        <taxon>Glomeromycetes</taxon>
        <taxon>Archaeosporales</taxon>
        <taxon>Ambisporaceae</taxon>
        <taxon>Ambispora</taxon>
    </lineage>
</organism>
<dbReference type="PANTHER" id="PTHR13483">
    <property type="entry name" value="BOX C_D SNORNA PROTEIN 1-RELATED"/>
    <property type="match status" value="1"/>
</dbReference>
<evidence type="ECO:0000259" key="3">
    <source>
        <dbReference type="Pfam" id="PF25790"/>
    </source>
</evidence>
<proteinExistence type="predicted"/>
<sequence>VAMLLWQNINAHVADFVHVLLLVVANIKKLPNVMELDQSHIMCLVSTMDYTYLEGVSRAVDVSDRLLSEKYNFDTDQESYKRYHQNLVYKAAHRRGINYFSMHRGMQRNQLNTSRFTYKTLTIFWQVEWIFPELENKTFYNRTSEKYVLSEVLKKSIMPQLTDDERKYFAETCSEDYVFLLKMEKQTSSNKTYFRLSPNSTLLNSLKGKCIIEFPTIYVYKESPKNPEFEISCEEVRILGKNDCETSKSMIIQSENFKDDDIDIEIEIKDVNDDELKGELRIESGTDSEIERDDGTNNEIIKDEDESETESECDGIYIDVIGRIY</sequence>
<dbReference type="InterPro" id="IPR051639">
    <property type="entry name" value="BCD1"/>
</dbReference>
<feature type="compositionally biased region" description="Acidic residues" evidence="2">
    <location>
        <begin position="302"/>
        <end position="311"/>
    </location>
</feature>
<protein>
    <submittedName>
        <fullName evidence="4">8967_t:CDS:1</fullName>
    </submittedName>
</protein>
<dbReference type="EMBL" id="CAJVPS010017190">
    <property type="protein sequence ID" value="CAG8692709.1"/>
    <property type="molecule type" value="Genomic_DNA"/>
</dbReference>
<feature type="domain" description="BCD1 alpha/beta" evidence="3">
    <location>
        <begin position="89"/>
        <end position="226"/>
    </location>
</feature>
<accession>A0A9N9HM27</accession>
<dbReference type="GO" id="GO:0000492">
    <property type="term" value="P:box C/D snoRNP assembly"/>
    <property type="evidence" value="ECO:0007669"/>
    <property type="project" value="TreeGrafter"/>
</dbReference>
<comment type="caution">
    <text evidence="4">The sequence shown here is derived from an EMBL/GenBank/DDBJ whole genome shotgun (WGS) entry which is preliminary data.</text>
</comment>
<feature type="non-terminal residue" evidence="4">
    <location>
        <position position="1"/>
    </location>
</feature>
<dbReference type="OrthoDB" id="272357at2759"/>
<evidence type="ECO:0000313" key="5">
    <source>
        <dbReference type="Proteomes" id="UP000789508"/>
    </source>
</evidence>
<keyword evidence="1" id="KW-0597">Phosphoprotein</keyword>
<reference evidence="4" key="1">
    <citation type="submission" date="2021-06" db="EMBL/GenBank/DDBJ databases">
        <authorList>
            <person name="Kallberg Y."/>
            <person name="Tangrot J."/>
            <person name="Rosling A."/>
        </authorList>
    </citation>
    <scope>NUCLEOTIDE SEQUENCE</scope>
    <source>
        <strain evidence="4">FL130A</strain>
    </source>
</reference>
<keyword evidence="5" id="KW-1185">Reference proteome</keyword>
<dbReference type="Proteomes" id="UP000789508">
    <property type="component" value="Unassembled WGS sequence"/>
</dbReference>
<evidence type="ECO:0000256" key="2">
    <source>
        <dbReference type="SAM" id="MobiDB-lite"/>
    </source>
</evidence>
<dbReference type="GO" id="GO:0070761">
    <property type="term" value="C:pre-snoRNP complex"/>
    <property type="evidence" value="ECO:0007669"/>
    <property type="project" value="TreeGrafter"/>
</dbReference>
<dbReference type="AlphaFoldDB" id="A0A9N9HM27"/>
<feature type="region of interest" description="Disordered" evidence="2">
    <location>
        <begin position="285"/>
        <end position="311"/>
    </location>
</feature>
<dbReference type="GO" id="GO:0048254">
    <property type="term" value="P:snoRNA localization"/>
    <property type="evidence" value="ECO:0007669"/>
    <property type="project" value="TreeGrafter"/>
</dbReference>
<evidence type="ECO:0000256" key="1">
    <source>
        <dbReference type="ARBA" id="ARBA00022553"/>
    </source>
</evidence>
<dbReference type="GO" id="GO:0000463">
    <property type="term" value="P:maturation of LSU-rRNA from tricistronic rRNA transcript (SSU-rRNA, 5.8S rRNA, LSU-rRNA)"/>
    <property type="evidence" value="ECO:0007669"/>
    <property type="project" value="TreeGrafter"/>
</dbReference>
<dbReference type="PANTHER" id="PTHR13483:SF3">
    <property type="entry name" value="BOX C_D SNORNA PROTEIN 1"/>
    <property type="match status" value="1"/>
</dbReference>
<dbReference type="InterPro" id="IPR057721">
    <property type="entry name" value="BCD1_alpha/beta"/>
</dbReference>